<name>A0AAE3IT69_9BACI</name>
<dbReference type="PANTHER" id="PTHR46825">
    <property type="entry name" value="D-ALANYL-D-ALANINE-CARBOXYPEPTIDASE/ENDOPEPTIDASE AMPH"/>
    <property type="match status" value="1"/>
</dbReference>
<dbReference type="InterPro" id="IPR050491">
    <property type="entry name" value="AmpC-like"/>
</dbReference>
<proteinExistence type="predicted"/>
<reference evidence="3" key="1">
    <citation type="submission" date="2022-10" db="EMBL/GenBank/DDBJ databases">
        <title>Description of Fervidibacillus gen. nov. in the family Fervidibacillaceae fam. nov. with two species, Fervidibacillus albus sp. nov., and Fervidibacillus halotolerans sp. nov., isolated from tidal flat sediments.</title>
        <authorList>
            <person name="Kwon K.K."/>
            <person name="Yang S.-H."/>
        </authorList>
    </citation>
    <scope>NUCLEOTIDE SEQUENCE</scope>
    <source>
        <strain evidence="3">JCM 19140</strain>
    </source>
</reference>
<dbReference type="Gene3D" id="2.40.128.600">
    <property type="match status" value="1"/>
</dbReference>
<evidence type="ECO:0000313" key="4">
    <source>
        <dbReference type="Proteomes" id="UP001209318"/>
    </source>
</evidence>
<dbReference type="PANTHER" id="PTHR46825:SF9">
    <property type="entry name" value="BETA-LACTAMASE-RELATED DOMAIN-CONTAINING PROTEIN"/>
    <property type="match status" value="1"/>
</dbReference>
<dbReference type="InterPro" id="IPR001466">
    <property type="entry name" value="Beta-lactam-related"/>
</dbReference>
<comment type="caution">
    <text evidence="3">The sequence shown here is derived from an EMBL/GenBank/DDBJ whole genome shotgun (WGS) entry which is preliminary data.</text>
</comment>
<dbReference type="EMBL" id="JAOUSF010000002">
    <property type="protein sequence ID" value="MCU9613011.1"/>
    <property type="molecule type" value="Genomic_DNA"/>
</dbReference>
<keyword evidence="4" id="KW-1185">Reference proteome</keyword>
<dbReference type="RefSeq" id="WP_263072217.1">
    <property type="nucleotide sequence ID" value="NZ_JAOUSF010000002.1"/>
</dbReference>
<accession>A0AAE3IT69</accession>
<protein>
    <submittedName>
        <fullName evidence="3">Serine hydrolase</fullName>
    </submittedName>
</protein>
<sequence length="444" mass="49977">MNWQSFENRLQLRMKHSHIPGVAVAVSKAGKVVYQKGFGVRNVESKEPITPDTIFGIASVTKSIIALAILKLEDEGKLSTDDAVVDYLPGFRLEGVEPIESIKINHLLTHSTGLAPMKRREALNRFSEHLTYLANEKHDLLGKPGEFFSYCNDSFLLLGAIIERVTGRLFRRFVTQEVLEPLQMYRSTFSIEELEKFTNVSTPYIYQEENKQYVKQQWPALGNYEVGGGVRSTVVDLLNYGALYVNNGSPLLTSERLKKMLTPSIEVSRDAFYGYALKILPNYHGLTLIEHGGGQPGVSSNFGFIPEENLVVVVLTNVSEAPAADIWLDAVNTALNLPIEEKRRRAPQMEIPQASLRKFVGTYKSREGGSIQIELEGENLMAKLGNKQFLLHASEAETFVMTPVKLNEYAPIETEEKVIRFYFHPDGRAWACRFGMRMLLKVEA</sequence>
<evidence type="ECO:0000259" key="2">
    <source>
        <dbReference type="Pfam" id="PF11954"/>
    </source>
</evidence>
<dbReference type="Pfam" id="PF00144">
    <property type="entry name" value="Beta-lactamase"/>
    <property type="match status" value="1"/>
</dbReference>
<dbReference type="Gene3D" id="3.40.710.10">
    <property type="entry name" value="DD-peptidase/beta-lactamase superfamily"/>
    <property type="match status" value="1"/>
</dbReference>
<evidence type="ECO:0000259" key="1">
    <source>
        <dbReference type="Pfam" id="PF00144"/>
    </source>
</evidence>
<dbReference type="AlphaFoldDB" id="A0AAE3IT69"/>
<gene>
    <name evidence="3" type="ORF">OEV98_05535</name>
</gene>
<feature type="domain" description="Peptidase S12 Pab87-related C-terminal" evidence="2">
    <location>
        <begin position="349"/>
        <end position="429"/>
    </location>
</feature>
<dbReference type="SUPFAM" id="SSF56601">
    <property type="entry name" value="beta-lactamase/transpeptidase-like"/>
    <property type="match status" value="1"/>
</dbReference>
<organism evidence="3 4">
    <name type="scientific">Perspicuibacillus lycopersici</name>
    <dbReference type="NCBI Taxonomy" id="1325689"/>
    <lineage>
        <taxon>Bacteria</taxon>
        <taxon>Bacillati</taxon>
        <taxon>Bacillota</taxon>
        <taxon>Bacilli</taxon>
        <taxon>Bacillales</taxon>
        <taxon>Bacillaceae</taxon>
        <taxon>Perspicuibacillus</taxon>
    </lineage>
</organism>
<dbReference type="Proteomes" id="UP001209318">
    <property type="component" value="Unassembled WGS sequence"/>
</dbReference>
<dbReference type="GO" id="GO:0016787">
    <property type="term" value="F:hydrolase activity"/>
    <property type="evidence" value="ECO:0007669"/>
    <property type="project" value="UniProtKB-KW"/>
</dbReference>
<dbReference type="InterPro" id="IPR012338">
    <property type="entry name" value="Beta-lactam/transpept-like"/>
</dbReference>
<feature type="domain" description="Beta-lactamase-related" evidence="1">
    <location>
        <begin position="7"/>
        <end position="321"/>
    </location>
</feature>
<dbReference type="InterPro" id="IPR021860">
    <property type="entry name" value="Peptidase_S12_Pab87-rel_C"/>
</dbReference>
<dbReference type="Pfam" id="PF11954">
    <property type="entry name" value="DUF3471"/>
    <property type="match status" value="1"/>
</dbReference>
<evidence type="ECO:0000313" key="3">
    <source>
        <dbReference type="EMBL" id="MCU9613011.1"/>
    </source>
</evidence>
<keyword evidence="3" id="KW-0378">Hydrolase</keyword>